<dbReference type="AlphaFoldDB" id="A7EM07"/>
<feature type="region of interest" description="Disordered" evidence="1">
    <location>
        <begin position="175"/>
        <end position="219"/>
    </location>
</feature>
<feature type="compositionally biased region" description="Basic and acidic residues" evidence="1">
    <location>
        <begin position="7"/>
        <end position="24"/>
    </location>
</feature>
<feature type="compositionally biased region" description="Polar residues" evidence="1">
    <location>
        <begin position="88"/>
        <end position="104"/>
    </location>
</feature>
<reference evidence="3" key="1">
    <citation type="journal article" date="2011" name="PLoS Genet.">
        <title>Genomic analysis of the necrotrophic fungal pathogens Sclerotinia sclerotiorum and Botrytis cinerea.</title>
        <authorList>
            <person name="Amselem J."/>
            <person name="Cuomo C.A."/>
            <person name="van Kan J.A."/>
            <person name="Viaud M."/>
            <person name="Benito E.P."/>
            <person name="Couloux A."/>
            <person name="Coutinho P.M."/>
            <person name="de Vries R.P."/>
            <person name="Dyer P.S."/>
            <person name="Fillinger S."/>
            <person name="Fournier E."/>
            <person name="Gout L."/>
            <person name="Hahn M."/>
            <person name="Kohn L."/>
            <person name="Lapalu N."/>
            <person name="Plummer K.M."/>
            <person name="Pradier J.M."/>
            <person name="Quevillon E."/>
            <person name="Sharon A."/>
            <person name="Simon A."/>
            <person name="ten Have A."/>
            <person name="Tudzynski B."/>
            <person name="Tudzynski P."/>
            <person name="Wincker P."/>
            <person name="Andrew M."/>
            <person name="Anthouard V."/>
            <person name="Beever R.E."/>
            <person name="Beffa R."/>
            <person name="Benoit I."/>
            <person name="Bouzid O."/>
            <person name="Brault B."/>
            <person name="Chen Z."/>
            <person name="Choquer M."/>
            <person name="Collemare J."/>
            <person name="Cotton P."/>
            <person name="Danchin E.G."/>
            <person name="Da Silva C."/>
            <person name="Gautier A."/>
            <person name="Giraud C."/>
            <person name="Giraud T."/>
            <person name="Gonzalez C."/>
            <person name="Grossetete S."/>
            <person name="Guldener U."/>
            <person name="Henrissat B."/>
            <person name="Howlett B.J."/>
            <person name="Kodira C."/>
            <person name="Kretschmer M."/>
            <person name="Lappartient A."/>
            <person name="Leroch M."/>
            <person name="Levis C."/>
            <person name="Mauceli E."/>
            <person name="Neuveglise C."/>
            <person name="Oeser B."/>
            <person name="Pearson M."/>
            <person name="Poulain J."/>
            <person name="Poussereau N."/>
            <person name="Quesneville H."/>
            <person name="Rascle C."/>
            <person name="Schumacher J."/>
            <person name="Segurens B."/>
            <person name="Sexton A."/>
            <person name="Silva E."/>
            <person name="Sirven C."/>
            <person name="Soanes D.M."/>
            <person name="Talbot N.J."/>
            <person name="Templeton M."/>
            <person name="Yandava C."/>
            <person name="Yarden O."/>
            <person name="Zeng Q."/>
            <person name="Rollins J.A."/>
            <person name="Lebrun M.H."/>
            <person name="Dickman M."/>
        </authorList>
    </citation>
    <scope>NUCLEOTIDE SEQUENCE [LARGE SCALE GENOMIC DNA]</scope>
    <source>
        <strain evidence="3">ATCC 18683 / 1980 / Ss-1</strain>
    </source>
</reference>
<feature type="region of interest" description="Disordered" evidence="1">
    <location>
        <begin position="85"/>
        <end position="115"/>
    </location>
</feature>
<evidence type="ECO:0000313" key="3">
    <source>
        <dbReference type="Proteomes" id="UP000001312"/>
    </source>
</evidence>
<keyword evidence="3" id="KW-1185">Reference proteome</keyword>
<dbReference type="GeneID" id="5488798"/>
<dbReference type="RefSeq" id="XP_001592115.1">
    <property type="nucleotide sequence ID" value="XM_001592065.1"/>
</dbReference>
<dbReference type="Proteomes" id="UP000001312">
    <property type="component" value="Unassembled WGS sequence"/>
</dbReference>
<accession>A7EM07</accession>
<gene>
    <name evidence="2" type="ORF">SS1G_06354</name>
</gene>
<dbReference type="InParanoid" id="A7EM07"/>
<feature type="compositionally biased region" description="Polar residues" evidence="1">
    <location>
        <begin position="175"/>
        <end position="186"/>
    </location>
</feature>
<dbReference type="EMBL" id="CH476628">
    <property type="protein sequence ID" value="EDO03873.1"/>
    <property type="molecule type" value="Genomic_DNA"/>
</dbReference>
<name>A7EM07_SCLS1</name>
<feature type="compositionally biased region" description="Polar residues" evidence="1">
    <location>
        <begin position="36"/>
        <end position="55"/>
    </location>
</feature>
<proteinExistence type="predicted"/>
<dbReference type="KEGG" id="ssl:SS1G_06354"/>
<evidence type="ECO:0000256" key="1">
    <source>
        <dbReference type="SAM" id="MobiDB-lite"/>
    </source>
</evidence>
<organism evidence="2 3">
    <name type="scientific">Sclerotinia sclerotiorum (strain ATCC 18683 / 1980 / Ss-1)</name>
    <name type="common">White mold</name>
    <name type="synonym">Whetzelinia sclerotiorum</name>
    <dbReference type="NCBI Taxonomy" id="665079"/>
    <lineage>
        <taxon>Eukaryota</taxon>
        <taxon>Fungi</taxon>
        <taxon>Dikarya</taxon>
        <taxon>Ascomycota</taxon>
        <taxon>Pezizomycotina</taxon>
        <taxon>Leotiomycetes</taxon>
        <taxon>Helotiales</taxon>
        <taxon>Sclerotiniaceae</taxon>
        <taxon>Sclerotinia</taxon>
    </lineage>
</organism>
<evidence type="ECO:0000313" key="2">
    <source>
        <dbReference type="EMBL" id="EDO03873.1"/>
    </source>
</evidence>
<sequence>MSFQNNNREHGAGDLKYDADTESKKPHKARRKVDRNSNFTPQIFRNNQYMGSATPSPRKVNRVYYAEPLFSNPIQEYVNTNRQEDIQSDNQRSDGSSTTENDNLATPDFTSDDEDEERIASIIIQRSRQFLLNHKQSNLTKTKGNENSDGGIKPSLPGNLIVKIFESMIRSPQNLENSSITRNSEQNVHKSTHGEDADSNPSTNNAFESVENEEDDEAGKNNGGMIDAICFALTCLRYWTIFRGIWCYPGTNRILGICLRLGSLNTLIAFLSVNGHVNGVIEDCHYNLNSSSTQWLSSNYSNGGAGDTALLEYNSTTAVDKKKNEELASWNGKTLEASAQSLISSTIQARATIQNLPPEIILKLFKLLRFEYCKMNIRDLLGDPGFTTSICLALTCGKYWKIFAELWCDLGTTKIPALDQIQASILQSLLASWVPPSFRKTSDLTKWHPVPMFLCIDVYGDGTYHSEAERRLLARHQDRFAITNVDYLVECQYHPCTISPRRIEFPSPQGMGEEWYLKAATMYQDLVLKWYSEFADYGPERAHLELS</sequence>
<protein>
    <submittedName>
        <fullName evidence="2">Uncharacterized protein</fullName>
    </submittedName>
</protein>
<feature type="region of interest" description="Disordered" evidence="1">
    <location>
        <begin position="1"/>
        <end position="56"/>
    </location>
</feature>